<accession>A0AAP0RM09</accession>
<dbReference type="AlphaFoldDB" id="A0AAP0RM09"/>
<proteinExistence type="predicted"/>
<dbReference type="EMBL" id="JBBPBK010000008">
    <property type="protein sequence ID" value="KAK9279853.1"/>
    <property type="molecule type" value="Genomic_DNA"/>
</dbReference>
<gene>
    <name evidence="1" type="ORF">L1049_013535</name>
</gene>
<comment type="caution">
    <text evidence="1">The sequence shown here is derived from an EMBL/GenBank/DDBJ whole genome shotgun (WGS) entry which is preliminary data.</text>
</comment>
<evidence type="ECO:0000313" key="1">
    <source>
        <dbReference type="EMBL" id="KAK9279853.1"/>
    </source>
</evidence>
<organism evidence="1 2">
    <name type="scientific">Liquidambar formosana</name>
    <name type="common">Formosan gum</name>
    <dbReference type="NCBI Taxonomy" id="63359"/>
    <lineage>
        <taxon>Eukaryota</taxon>
        <taxon>Viridiplantae</taxon>
        <taxon>Streptophyta</taxon>
        <taxon>Embryophyta</taxon>
        <taxon>Tracheophyta</taxon>
        <taxon>Spermatophyta</taxon>
        <taxon>Magnoliopsida</taxon>
        <taxon>eudicotyledons</taxon>
        <taxon>Gunneridae</taxon>
        <taxon>Pentapetalae</taxon>
        <taxon>Saxifragales</taxon>
        <taxon>Altingiaceae</taxon>
        <taxon>Liquidambar</taxon>
    </lineage>
</organism>
<sequence length="64" mass="7439">MVAVVAASSWNCWCENQNLTVRFDSKRQLQESQLSSHFTQLLLIVSRKVQEIIFRSVTAEELRL</sequence>
<dbReference type="Proteomes" id="UP001415857">
    <property type="component" value="Unassembled WGS sequence"/>
</dbReference>
<keyword evidence="2" id="KW-1185">Reference proteome</keyword>
<protein>
    <submittedName>
        <fullName evidence="1">Uncharacterized protein</fullName>
    </submittedName>
</protein>
<evidence type="ECO:0000313" key="2">
    <source>
        <dbReference type="Proteomes" id="UP001415857"/>
    </source>
</evidence>
<name>A0AAP0RM09_LIQFO</name>
<reference evidence="1 2" key="1">
    <citation type="journal article" date="2024" name="Plant J.">
        <title>Genome sequences and population genomics reveal climatic adaptation and genomic divergence between two closely related sweetgum species.</title>
        <authorList>
            <person name="Xu W.Q."/>
            <person name="Ren C.Q."/>
            <person name="Zhang X.Y."/>
            <person name="Comes H.P."/>
            <person name="Liu X.H."/>
            <person name="Li Y.G."/>
            <person name="Kettle C.J."/>
            <person name="Jalonen R."/>
            <person name="Gaisberger H."/>
            <person name="Ma Y.Z."/>
            <person name="Qiu Y.X."/>
        </authorList>
    </citation>
    <scope>NUCLEOTIDE SEQUENCE [LARGE SCALE GENOMIC DNA]</scope>
    <source>
        <strain evidence="1">Hangzhou</strain>
    </source>
</reference>